<dbReference type="RefSeq" id="WP_078307451.1">
    <property type="nucleotide sequence ID" value="NZ_CP147511.1"/>
</dbReference>
<dbReference type="AlphaFoldDB" id="A0A1T0CED5"/>
<reference evidence="7 8" key="1">
    <citation type="submission" date="2017-02" db="EMBL/GenBank/DDBJ databases">
        <title>Draft genome sequence of Moraxella lincolnii CCUG 9405T type strain.</title>
        <authorList>
            <person name="Salva-Serra F."/>
            <person name="Engstrom-Jakobsson H."/>
            <person name="Thorell K."/>
            <person name="Jaen-Luchoro D."/>
            <person name="Gonzales-Siles L."/>
            <person name="Karlsson R."/>
            <person name="Yazdan S."/>
            <person name="Boulund F."/>
            <person name="Johnning A."/>
            <person name="Engstrand L."/>
            <person name="Kristiansson E."/>
            <person name="Moore E."/>
        </authorList>
    </citation>
    <scope>NUCLEOTIDE SEQUENCE [LARGE SCALE GENOMIC DNA]</scope>
    <source>
        <strain evidence="7 8">CCUG 9405</strain>
    </source>
</reference>
<feature type="transmembrane region" description="Helical" evidence="6">
    <location>
        <begin position="6"/>
        <end position="29"/>
    </location>
</feature>
<dbReference type="Proteomes" id="UP000191094">
    <property type="component" value="Unassembled WGS sequence"/>
</dbReference>
<dbReference type="PANTHER" id="PTHR30086">
    <property type="entry name" value="ARGININE EXPORTER PROTEIN ARGO"/>
    <property type="match status" value="1"/>
</dbReference>
<keyword evidence="5 6" id="KW-0472">Membrane</keyword>
<sequence length="213" mass="23738">MIDFALLTTYVLSIVLFLATPGPVTLLVVNASTKNGFLAGIKTVMGTNTASLVLIVISFIIMKGVFSVSEVALNWLTLIGSLYLLYFSIGIIRDKVDMQKTIANNQPNISKNHVKDGFLIGISNPKDILFFMAFFPIFLSVYPSNISMSMLILVMIWMMFDYSILSIYSFIFSKINHNQTANMINKSSGVMLLLVSIYAISQMTHALYVFYGH</sequence>
<dbReference type="GO" id="GO:0015171">
    <property type="term" value="F:amino acid transmembrane transporter activity"/>
    <property type="evidence" value="ECO:0007669"/>
    <property type="project" value="TreeGrafter"/>
</dbReference>
<accession>A0A1T0CED5</accession>
<name>A0A1T0CED5_9GAMM</name>
<evidence type="ECO:0000313" key="8">
    <source>
        <dbReference type="Proteomes" id="UP000191094"/>
    </source>
</evidence>
<evidence type="ECO:0000256" key="1">
    <source>
        <dbReference type="ARBA" id="ARBA00004651"/>
    </source>
</evidence>
<feature type="transmembrane region" description="Helical" evidence="6">
    <location>
        <begin position="49"/>
        <end position="66"/>
    </location>
</feature>
<evidence type="ECO:0000313" key="7">
    <source>
        <dbReference type="EMBL" id="OOS20708.1"/>
    </source>
</evidence>
<dbReference type="OrthoDB" id="9804822at2"/>
<organism evidence="7 8">
    <name type="scientific">Lwoffella lincolnii</name>
    <dbReference type="NCBI Taxonomy" id="90241"/>
    <lineage>
        <taxon>Bacteria</taxon>
        <taxon>Pseudomonadati</taxon>
        <taxon>Pseudomonadota</taxon>
        <taxon>Gammaproteobacteria</taxon>
        <taxon>Moraxellales</taxon>
        <taxon>Moraxellaceae</taxon>
        <taxon>Lwoffella</taxon>
    </lineage>
</organism>
<dbReference type="InterPro" id="IPR001123">
    <property type="entry name" value="LeuE-type"/>
</dbReference>
<dbReference type="GO" id="GO:0005886">
    <property type="term" value="C:plasma membrane"/>
    <property type="evidence" value="ECO:0007669"/>
    <property type="project" value="UniProtKB-SubCell"/>
</dbReference>
<feature type="transmembrane region" description="Helical" evidence="6">
    <location>
        <begin position="72"/>
        <end position="92"/>
    </location>
</feature>
<evidence type="ECO:0000256" key="4">
    <source>
        <dbReference type="ARBA" id="ARBA00022989"/>
    </source>
</evidence>
<protein>
    <recommendedName>
        <fullName evidence="9">Lysine transporter LysE</fullName>
    </recommendedName>
</protein>
<evidence type="ECO:0000256" key="3">
    <source>
        <dbReference type="ARBA" id="ARBA00022692"/>
    </source>
</evidence>
<keyword evidence="4 6" id="KW-1133">Transmembrane helix</keyword>
<evidence type="ECO:0008006" key="9">
    <source>
        <dbReference type="Google" id="ProtNLM"/>
    </source>
</evidence>
<dbReference type="STRING" id="90241.B0682_06150"/>
<evidence type="ECO:0000256" key="6">
    <source>
        <dbReference type="SAM" id="Phobius"/>
    </source>
</evidence>
<keyword evidence="8" id="KW-1185">Reference proteome</keyword>
<evidence type="ECO:0000256" key="5">
    <source>
        <dbReference type="ARBA" id="ARBA00023136"/>
    </source>
</evidence>
<feature type="transmembrane region" description="Helical" evidence="6">
    <location>
        <begin position="150"/>
        <end position="171"/>
    </location>
</feature>
<keyword evidence="3 6" id="KW-0812">Transmembrane</keyword>
<dbReference type="Pfam" id="PF01810">
    <property type="entry name" value="LysE"/>
    <property type="match status" value="1"/>
</dbReference>
<keyword evidence="2" id="KW-1003">Cell membrane</keyword>
<feature type="transmembrane region" description="Helical" evidence="6">
    <location>
        <begin position="128"/>
        <end position="144"/>
    </location>
</feature>
<comment type="caution">
    <text evidence="7">The sequence shown here is derived from an EMBL/GenBank/DDBJ whole genome shotgun (WGS) entry which is preliminary data.</text>
</comment>
<comment type="subcellular location">
    <subcellularLocation>
        <location evidence="1">Cell membrane</location>
        <topology evidence="1">Multi-pass membrane protein</topology>
    </subcellularLocation>
</comment>
<dbReference type="PANTHER" id="PTHR30086:SF20">
    <property type="entry name" value="ARGININE EXPORTER PROTEIN ARGO-RELATED"/>
    <property type="match status" value="1"/>
</dbReference>
<gene>
    <name evidence="7" type="ORF">B0682_06150</name>
</gene>
<feature type="transmembrane region" description="Helical" evidence="6">
    <location>
        <begin position="192"/>
        <end position="211"/>
    </location>
</feature>
<dbReference type="EMBL" id="MUYT01000007">
    <property type="protein sequence ID" value="OOS20708.1"/>
    <property type="molecule type" value="Genomic_DNA"/>
</dbReference>
<evidence type="ECO:0000256" key="2">
    <source>
        <dbReference type="ARBA" id="ARBA00022475"/>
    </source>
</evidence>
<proteinExistence type="predicted"/>